<protein>
    <submittedName>
        <fullName evidence="4">Ubiquinol-cytochrome C chaperone</fullName>
    </submittedName>
</protein>
<dbReference type="AlphaFoldDB" id="A0A3S0WPL9"/>
<evidence type="ECO:0000256" key="1">
    <source>
        <dbReference type="ARBA" id="ARBA00006407"/>
    </source>
</evidence>
<sequence>MSESLLGRLFGRFSGDRRGARVAGLFTAIVERGRAPVFYRDLGVPDTLDGRFEMVALHAFLVMRRLKGQGAEAGSLSRRLYETMIDNFEKSLMEMGVGDTGIGRRVKTMARGMAGRIRAYDEALADSDERRLEVALDNNVYGTVVAGVDPAALVALAAYVRACVATLDGQALEALMEGQPDFAALPNGETRNG</sequence>
<comment type="caution">
    <text evidence="4">The sequence shown here is derived from an EMBL/GenBank/DDBJ whole genome shotgun (WGS) entry which is preliminary data.</text>
</comment>
<keyword evidence="5" id="KW-1185">Reference proteome</keyword>
<feature type="domain" description="Ubiquinol-cytochrome c chaperone" evidence="3">
    <location>
        <begin position="41"/>
        <end position="182"/>
    </location>
</feature>
<dbReference type="PANTHER" id="PTHR12184:SF1">
    <property type="entry name" value="UBIQUINOL-CYTOCHROME-C REDUCTASE COMPLEX ASSEMBLY FACTOR 1"/>
    <property type="match status" value="1"/>
</dbReference>
<evidence type="ECO:0000313" key="5">
    <source>
        <dbReference type="Proteomes" id="UP000280346"/>
    </source>
</evidence>
<proteinExistence type="inferred from homology"/>
<dbReference type="EMBL" id="RZIJ01000001">
    <property type="protein sequence ID" value="RUQ75639.1"/>
    <property type="molecule type" value="Genomic_DNA"/>
</dbReference>
<name>A0A3S0WPL9_9PROT</name>
<comment type="similarity">
    <text evidence="2">Belongs to the UPF0174 family.</text>
</comment>
<evidence type="ECO:0000256" key="2">
    <source>
        <dbReference type="ARBA" id="ARBA00006436"/>
    </source>
</evidence>
<organism evidence="4 5">
    <name type="scientific">Azospirillum doebereinerae</name>
    <dbReference type="NCBI Taxonomy" id="92933"/>
    <lineage>
        <taxon>Bacteria</taxon>
        <taxon>Pseudomonadati</taxon>
        <taxon>Pseudomonadota</taxon>
        <taxon>Alphaproteobacteria</taxon>
        <taxon>Rhodospirillales</taxon>
        <taxon>Azospirillaceae</taxon>
        <taxon>Azospirillum</taxon>
    </lineage>
</organism>
<dbReference type="OrthoDB" id="7158889at2"/>
<comment type="similarity">
    <text evidence="1">Belongs to the CBP3 family.</text>
</comment>
<dbReference type="RefSeq" id="WP_126993796.1">
    <property type="nucleotide sequence ID" value="NZ_JBNPXW010000001.1"/>
</dbReference>
<evidence type="ECO:0000313" key="4">
    <source>
        <dbReference type="EMBL" id="RUQ75639.1"/>
    </source>
</evidence>
<dbReference type="Proteomes" id="UP000280346">
    <property type="component" value="Unassembled WGS sequence"/>
</dbReference>
<dbReference type="Pfam" id="PF03981">
    <property type="entry name" value="Ubiq_cyt_C_chap"/>
    <property type="match status" value="1"/>
</dbReference>
<accession>A0A3S0WPL9</accession>
<evidence type="ECO:0000259" key="3">
    <source>
        <dbReference type="Pfam" id="PF03981"/>
    </source>
</evidence>
<gene>
    <name evidence="4" type="ORF">EJ913_00520</name>
</gene>
<dbReference type="InterPro" id="IPR007129">
    <property type="entry name" value="Ubiqinol_cyt_c_chaperone_CPB3"/>
</dbReference>
<dbReference type="PANTHER" id="PTHR12184">
    <property type="entry name" value="UBIQUINOL-CYTOCHROME C REDUCTASE COMPLEX ASSEMBLY FACTOR 1 FAMILY MEMBER"/>
    <property type="match status" value="1"/>
</dbReference>
<dbReference type="InterPro" id="IPR021150">
    <property type="entry name" value="Ubiq_cyt_c_chap"/>
</dbReference>
<reference evidence="4 5" key="1">
    <citation type="submission" date="2018-12" db="EMBL/GenBank/DDBJ databases">
        <authorList>
            <person name="Yang Y."/>
        </authorList>
    </citation>
    <scope>NUCLEOTIDE SEQUENCE [LARGE SCALE GENOMIC DNA]</scope>
    <source>
        <strain evidence="4 5">GSF71</strain>
    </source>
</reference>